<dbReference type="PANTHER" id="PTHR24305:SF166">
    <property type="entry name" value="CYTOCHROME P450 12A4, MITOCHONDRIAL-RELATED"/>
    <property type="match status" value="1"/>
</dbReference>
<comment type="similarity">
    <text evidence="2 5">Belongs to the cytochrome P450 family.</text>
</comment>
<proteinExistence type="inferred from homology"/>
<dbReference type="EMBL" id="JBJVNI010000031">
    <property type="protein sequence ID" value="MFM9615056.1"/>
    <property type="molecule type" value="Genomic_DNA"/>
</dbReference>
<organism evidence="6 7">
    <name type="scientific">Streptomyces niveiscabiei</name>
    <dbReference type="NCBI Taxonomy" id="164115"/>
    <lineage>
        <taxon>Bacteria</taxon>
        <taxon>Bacillati</taxon>
        <taxon>Actinomycetota</taxon>
        <taxon>Actinomycetes</taxon>
        <taxon>Kitasatosporales</taxon>
        <taxon>Streptomycetaceae</taxon>
        <taxon>Streptomyces</taxon>
    </lineage>
</organism>
<accession>A0ABW9I510</accession>
<evidence type="ECO:0000256" key="4">
    <source>
        <dbReference type="ARBA" id="ARBA00023004"/>
    </source>
</evidence>
<dbReference type="Pfam" id="PF00067">
    <property type="entry name" value="p450"/>
    <property type="match status" value="1"/>
</dbReference>
<evidence type="ECO:0000256" key="1">
    <source>
        <dbReference type="ARBA" id="ARBA00001971"/>
    </source>
</evidence>
<name>A0ABW9I510_9ACTN</name>
<keyword evidence="3 5" id="KW-0479">Metal-binding</keyword>
<dbReference type="InterPro" id="IPR036396">
    <property type="entry name" value="Cyt_P450_sf"/>
</dbReference>
<dbReference type="InterPro" id="IPR050121">
    <property type="entry name" value="Cytochrome_P450_monoxygenase"/>
</dbReference>
<evidence type="ECO:0000313" key="6">
    <source>
        <dbReference type="EMBL" id="MFM9615056.1"/>
    </source>
</evidence>
<dbReference type="PRINTS" id="PR00385">
    <property type="entry name" value="P450"/>
</dbReference>
<dbReference type="SUPFAM" id="SSF48264">
    <property type="entry name" value="Cytochrome P450"/>
    <property type="match status" value="1"/>
</dbReference>
<sequence>MPLAPLAPGAVPLAGHTLALLRDPADWLRRCTDAGHPVQRVRLWGRPSVLVTDPELAHTVLVTRTDAYDKVGRLHDNTRALLGDILGVAPGERNALLRRRIQPSFRRARVADAVPAMSAEARRLAGQWRSGSVVDAMEAVGPYVHRSAVRTLLPVVPAAEVDRLAAASDRLFSALYLYALLPGAAAPLLARRIRPALETLRRAEVLALRAPERSGLLAALDDASQDEVRDYFVSLLMAGGESTHSTVAWLLHHLARDQELQRRLADEVAAVAPDGPATHADLAAMPLLQRAVVETLRVRPATWMLVRTAVTATELGGCRIPAGTDVYLSPHQYHHDPGAFPDPDAFAPERWPHSGPAARDHTYLPFGAGPRKCPGDHFGMTSVAVVTATLLAHWRLLPAGRPPRARFRVVQTPVGCRLAVLARRPGPPR</sequence>
<evidence type="ECO:0000313" key="7">
    <source>
        <dbReference type="Proteomes" id="UP001631957"/>
    </source>
</evidence>
<dbReference type="RefSeq" id="WP_409123559.1">
    <property type="nucleotide sequence ID" value="NZ_JBJVNI010000031.1"/>
</dbReference>
<evidence type="ECO:0000256" key="2">
    <source>
        <dbReference type="ARBA" id="ARBA00010617"/>
    </source>
</evidence>
<keyword evidence="7" id="KW-1185">Reference proteome</keyword>
<dbReference type="PRINTS" id="PR00465">
    <property type="entry name" value="EP450IV"/>
</dbReference>
<dbReference type="Gene3D" id="1.10.630.10">
    <property type="entry name" value="Cytochrome P450"/>
    <property type="match status" value="1"/>
</dbReference>
<evidence type="ECO:0000256" key="3">
    <source>
        <dbReference type="ARBA" id="ARBA00022723"/>
    </source>
</evidence>
<dbReference type="InterPro" id="IPR002403">
    <property type="entry name" value="Cyt_P450_E_grp-IV"/>
</dbReference>
<keyword evidence="5" id="KW-0503">Monooxygenase</keyword>
<gene>
    <name evidence="6" type="ORF">ACKI18_41035</name>
</gene>
<reference evidence="6 7" key="1">
    <citation type="submission" date="2024-12" db="EMBL/GenBank/DDBJ databases">
        <title>Forecasting of Potato common scab and diversities of Pathogenic streptomyces spp. in china.</title>
        <authorList>
            <person name="Handique U."/>
            <person name="Wu J."/>
        </authorList>
    </citation>
    <scope>NUCLEOTIDE SEQUENCE [LARGE SCALE GENOMIC DNA]</scope>
    <source>
        <strain evidence="6 7">ZRIMU1530</strain>
    </source>
</reference>
<dbReference type="PANTHER" id="PTHR24305">
    <property type="entry name" value="CYTOCHROME P450"/>
    <property type="match status" value="1"/>
</dbReference>
<evidence type="ECO:0000256" key="5">
    <source>
        <dbReference type="RuleBase" id="RU000461"/>
    </source>
</evidence>
<dbReference type="InterPro" id="IPR001128">
    <property type="entry name" value="Cyt_P450"/>
</dbReference>
<dbReference type="InterPro" id="IPR017972">
    <property type="entry name" value="Cyt_P450_CS"/>
</dbReference>
<dbReference type="PROSITE" id="PS00086">
    <property type="entry name" value="CYTOCHROME_P450"/>
    <property type="match status" value="1"/>
</dbReference>
<comment type="caution">
    <text evidence="6">The sequence shown here is derived from an EMBL/GenBank/DDBJ whole genome shotgun (WGS) entry which is preliminary data.</text>
</comment>
<keyword evidence="5" id="KW-0560">Oxidoreductase</keyword>
<protein>
    <submittedName>
        <fullName evidence="6">Cytochrome P450</fullName>
    </submittedName>
</protein>
<keyword evidence="4 5" id="KW-0408">Iron</keyword>
<dbReference type="Proteomes" id="UP001631957">
    <property type="component" value="Unassembled WGS sequence"/>
</dbReference>
<comment type="cofactor">
    <cofactor evidence="1">
        <name>heme</name>
        <dbReference type="ChEBI" id="CHEBI:30413"/>
    </cofactor>
</comment>
<keyword evidence="5" id="KW-0349">Heme</keyword>